<dbReference type="EMBL" id="JBBJBU010000003">
    <property type="protein sequence ID" value="KAK7206398.1"/>
    <property type="molecule type" value="Genomic_DNA"/>
</dbReference>
<gene>
    <name evidence="2" type="ORF">BZA70DRAFT_276496</name>
</gene>
<name>A0ABR1FB92_9ASCO</name>
<comment type="caution">
    <text evidence="2">The sequence shown here is derived from an EMBL/GenBank/DDBJ whole genome shotgun (WGS) entry which is preliminary data.</text>
</comment>
<evidence type="ECO:0000256" key="1">
    <source>
        <dbReference type="SAM" id="MobiDB-lite"/>
    </source>
</evidence>
<feature type="compositionally biased region" description="Polar residues" evidence="1">
    <location>
        <begin position="216"/>
        <end position="244"/>
    </location>
</feature>
<feature type="region of interest" description="Disordered" evidence="1">
    <location>
        <begin position="1"/>
        <end position="150"/>
    </location>
</feature>
<dbReference type="RefSeq" id="XP_064769431.1">
    <property type="nucleotide sequence ID" value="XM_064912311.1"/>
</dbReference>
<feature type="compositionally biased region" description="Polar residues" evidence="1">
    <location>
        <begin position="119"/>
        <end position="134"/>
    </location>
</feature>
<feature type="compositionally biased region" description="Polar residues" evidence="1">
    <location>
        <begin position="61"/>
        <end position="83"/>
    </location>
</feature>
<keyword evidence="3" id="KW-1185">Reference proteome</keyword>
<dbReference type="GeneID" id="90037823"/>
<feature type="compositionally biased region" description="Polar residues" evidence="1">
    <location>
        <begin position="418"/>
        <end position="432"/>
    </location>
</feature>
<sequence length="597" mass="64445">MPVTRAAASRAAATPELMPEMNKCTAVEPSKKSTRSRRSRKRGGRSSLVETPAKSDEGGKRTNSSMENHDTSLSTPVKSSPIITPQLARADGYESSDSFEKAIVWSEKKERQQRQLQQAEITTTARVLNPQRSNRSLKEATARKSSKVTYPPVLAAIMAQGLSDYSASGNGAEDKENHSATSIAVESKATTKIDQKNAYTKSSAHLAHRQVDKVRQSNQTTAPATPRSTKPSTASEATSHNRSGIKSVPKKKPTQAVPFSFATDRRAQAKAERKDSSPAKESTRPESPAKSVATHGTTGTAGGPPLVKKRSALFERQQVVKKSISNLSMRSQYSAKLDKNEQPAQQPQEASKRGSFVSTVFRQQNKPAQTKPEPQQELNTKGSRRSLLSSLSFHNRSKANLLKKNASTLDLASDSRLQRSNQTVKGQQQQTPARRPASVYGLPVMSAERSTGRSTPNRTTRRLSVVPSSSPAGSEHSSRGSRSRPASTVATVHAPASLTSRSGTAESTETADVKAASVVSNDTPEASASSSTHQAEMTNIVAYLQNASISGQLSESPLAELEKLRQVASEQGRRTVEMWAARQARPERTSTIEPVRA</sequence>
<proteinExistence type="predicted"/>
<feature type="compositionally biased region" description="Polar residues" evidence="1">
    <location>
        <begin position="448"/>
        <end position="458"/>
    </location>
</feature>
<feature type="compositionally biased region" description="Polar residues" evidence="1">
    <location>
        <begin position="356"/>
        <end position="381"/>
    </location>
</feature>
<feature type="region of interest" description="Disordered" evidence="1">
    <location>
        <begin position="412"/>
        <end position="533"/>
    </location>
</feature>
<evidence type="ECO:0000313" key="2">
    <source>
        <dbReference type="EMBL" id="KAK7206398.1"/>
    </source>
</evidence>
<organism evidence="2 3">
    <name type="scientific">Myxozyma melibiosi</name>
    <dbReference type="NCBI Taxonomy" id="54550"/>
    <lineage>
        <taxon>Eukaryota</taxon>
        <taxon>Fungi</taxon>
        <taxon>Dikarya</taxon>
        <taxon>Ascomycota</taxon>
        <taxon>Saccharomycotina</taxon>
        <taxon>Lipomycetes</taxon>
        <taxon>Lipomycetales</taxon>
        <taxon>Lipomycetaceae</taxon>
        <taxon>Myxozyma</taxon>
    </lineage>
</organism>
<feature type="region of interest" description="Disordered" evidence="1">
    <location>
        <begin position="164"/>
        <end position="384"/>
    </location>
</feature>
<feature type="compositionally biased region" description="Polar residues" evidence="1">
    <location>
        <begin position="179"/>
        <end position="188"/>
    </location>
</feature>
<accession>A0ABR1FB92</accession>
<protein>
    <submittedName>
        <fullName evidence="2">Uncharacterized protein</fullName>
    </submittedName>
</protein>
<feature type="compositionally biased region" description="Basic residues" evidence="1">
    <location>
        <begin position="32"/>
        <end position="44"/>
    </location>
</feature>
<reference evidence="2 3" key="1">
    <citation type="submission" date="2024-03" db="EMBL/GenBank/DDBJ databases">
        <title>Genome-scale model development and genomic sequencing of the oleaginous clade Lipomyces.</title>
        <authorList>
            <consortium name="Lawrence Berkeley National Laboratory"/>
            <person name="Czajka J.J."/>
            <person name="Han Y."/>
            <person name="Kim J."/>
            <person name="Mondo S.J."/>
            <person name="Hofstad B.A."/>
            <person name="Robles A."/>
            <person name="Haridas S."/>
            <person name="Riley R."/>
            <person name="LaButti K."/>
            <person name="Pangilinan J."/>
            <person name="Andreopoulos W."/>
            <person name="Lipzen A."/>
            <person name="Yan J."/>
            <person name="Wang M."/>
            <person name="Ng V."/>
            <person name="Grigoriev I.V."/>
            <person name="Spatafora J.W."/>
            <person name="Magnuson J.K."/>
            <person name="Baker S.E."/>
            <person name="Pomraning K.R."/>
        </authorList>
    </citation>
    <scope>NUCLEOTIDE SEQUENCE [LARGE SCALE GENOMIC DNA]</scope>
    <source>
        <strain evidence="2 3">Phaff 52-87</strain>
    </source>
</reference>
<dbReference type="Proteomes" id="UP001498771">
    <property type="component" value="Unassembled WGS sequence"/>
</dbReference>
<feature type="compositionally biased region" description="Low complexity" evidence="1">
    <location>
        <begin position="1"/>
        <end position="13"/>
    </location>
</feature>
<feature type="compositionally biased region" description="Polar residues" evidence="1">
    <location>
        <begin position="497"/>
        <end position="510"/>
    </location>
</feature>
<feature type="compositionally biased region" description="Polar residues" evidence="1">
    <location>
        <begin position="518"/>
        <end position="533"/>
    </location>
</feature>
<feature type="compositionally biased region" description="Basic and acidic residues" evidence="1">
    <location>
        <begin position="263"/>
        <end position="284"/>
    </location>
</feature>
<evidence type="ECO:0000313" key="3">
    <source>
        <dbReference type="Proteomes" id="UP001498771"/>
    </source>
</evidence>
<feature type="compositionally biased region" description="Polar residues" evidence="1">
    <location>
        <begin position="323"/>
        <end position="334"/>
    </location>
</feature>